<gene>
    <name evidence="2" type="ORF">AVDCRST_MAG66-2380</name>
</gene>
<feature type="compositionally biased region" description="Low complexity" evidence="1">
    <location>
        <begin position="1"/>
        <end position="13"/>
    </location>
</feature>
<evidence type="ECO:0000256" key="1">
    <source>
        <dbReference type="SAM" id="MobiDB-lite"/>
    </source>
</evidence>
<accession>A0A6J4PIG4</accession>
<keyword evidence="2" id="KW-0808">Transferase</keyword>
<feature type="region of interest" description="Disordered" evidence="1">
    <location>
        <begin position="59"/>
        <end position="81"/>
    </location>
</feature>
<proteinExistence type="predicted"/>
<organism evidence="2">
    <name type="scientific">uncultured Pseudonocardia sp</name>
    <dbReference type="NCBI Taxonomy" id="211455"/>
    <lineage>
        <taxon>Bacteria</taxon>
        <taxon>Bacillati</taxon>
        <taxon>Actinomycetota</taxon>
        <taxon>Actinomycetes</taxon>
        <taxon>Pseudonocardiales</taxon>
        <taxon>Pseudonocardiaceae</taxon>
        <taxon>Pseudonocardia</taxon>
        <taxon>environmental samples</taxon>
    </lineage>
</organism>
<feature type="region of interest" description="Disordered" evidence="1">
    <location>
        <begin position="1"/>
        <end position="24"/>
    </location>
</feature>
<dbReference type="EMBL" id="CADCUS010000354">
    <property type="protein sequence ID" value="CAA9417177.1"/>
    <property type="molecule type" value="Genomic_DNA"/>
</dbReference>
<protein>
    <submittedName>
        <fullName evidence="2">Thiosulfate sulfurtransferase, rhodanese</fullName>
        <ecNumber evidence="2">2.8.1.1</ecNumber>
    </submittedName>
</protein>
<dbReference type="AlphaFoldDB" id="A0A6J4PIG4"/>
<reference evidence="2" key="1">
    <citation type="submission" date="2020-02" db="EMBL/GenBank/DDBJ databases">
        <authorList>
            <person name="Meier V. D."/>
        </authorList>
    </citation>
    <scope>NUCLEOTIDE SEQUENCE</scope>
    <source>
        <strain evidence="2">AVDCRST_MAG66</strain>
    </source>
</reference>
<evidence type="ECO:0000313" key="2">
    <source>
        <dbReference type="EMBL" id="CAA9417177.1"/>
    </source>
</evidence>
<feature type="compositionally biased region" description="Basic residues" evidence="1">
    <location>
        <begin position="71"/>
        <end position="81"/>
    </location>
</feature>
<name>A0A6J4PIG4_9PSEU</name>
<dbReference type="EC" id="2.8.1.1" evidence="2"/>
<sequence>VAGPRGAARAADGAGPGRGPAGRRVLRLRGHRGHGRAGSRARRAAAGAALRRVLVGLVRRPRPAGRERPRSGRRSPRFTVM</sequence>
<dbReference type="GO" id="GO:0004792">
    <property type="term" value="F:thiosulfate-cyanide sulfurtransferase activity"/>
    <property type="evidence" value="ECO:0007669"/>
    <property type="project" value="UniProtKB-EC"/>
</dbReference>
<feature type="non-terminal residue" evidence="2">
    <location>
        <position position="1"/>
    </location>
</feature>
<feature type="non-terminal residue" evidence="2">
    <location>
        <position position="81"/>
    </location>
</feature>